<gene>
    <name evidence="1" type="ORF">GGQ59_002811</name>
</gene>
<accession>A0A840I7K8</accession>
<organism evidence="1 2">
    <name type="scientific">Parvularcula dongshanensis</name>
    <dbReference type="NCBI Taxonomy" id="1173995"/>
    <lineage>
        <taxon>Bacteria</taxon>
        <taxon>Pseudomonadati</taxon>
        <taxon>Pseudomonadota</taxon>
        <taxon>Alphaproteobacteria</taxon>
        <taxon>Parvularculales</taxon>
        <taxon>Parvularculaceae</taxon>
        <taxon>Parvularcula</taxon>
    </lineage>
</organism>
<evidence type="ECO:0000313" key="1">
    <source>
        <dbReference type="EMBL" id="MBB4660261.1"/>
    </source>
</evidence>
<proteinExistence type="predicted"/>
<comment type="caution">
    <text evidence="1">The sequence shown here is derived from an EMBL/GenBank/DDBJ whole genome shotgun (WGS) entry which is preliminary data.</text>
</comment>
<reference evidence="1 2" key="1">
    <citation type="submission" date="2020-08" db="EMBL/GenBank/DDBJ databases">
        <title>Genomic Encyclopedia of Type Strains, Phase IV (KMG-IV): sequencing the most valuable type-strain genomes for metagenomic binning, comparative biology and taxonomic classification.</title>
        <authorList>
            <person name="Goeker M."/>
        </authorList>
    </citation>
    <scope>NUCLEOTIDE SEQUENCE [LARGE SCALE GENOMIC DNA]</scope>
    <source>
        <strain evidence="1 2">DSM 102850</strain>
    </source>
</reference>
<evidence type="ECO:0000313" key="2">
    <source>
        <dbReference type="Proteomes" id="UP000563524"/>
    </source>
</evidence>
<dbReference type="EMBL" id="JACHOB010000007">
    <property type="protein sequence ID" value="MBB4660261.1"/>
    <property type="molecule type" value="Genomic_DNA"/>
</dbReference>
<dbReference type="GO" id="GO:0003677">
    <property type="term" value="F:DNA binding"/>
    <property type="evidence" value="ECO:0007669"/>
    <property type="project" value="InterPro"/>
</dbReference>
<sequence>MSQSTVRDFEAGRRVPIGNNMKSLQHAFEDAEIVFMVDEEGRAVGLNGPL</sequence>
<protein>
    <recommendedName>
        <fullName evidence="3">XRE family transcriptional regulator</fullName>
    </recommendedName>
</protein>
<name>A0A840I7K8_9PROT</name>
<evidence type="ECO:0008006" key="3">
    <source>
        <dbReference type="Google" id="ProtNLM"/>
    </source>
</evidence>
<dbReference type="InterPro" id="IPR010982">
    <property type="entry name" value="Lambda_DNA-bd_dom_sf"/>
</dbReference>
<keyword evidence="2" id="KW-1185">Reference proteome</keyword>
<dbReference type="Gene3D" id="1.10.260.40">
    <property type="entry name" value="lambda repressor-like DNA-binding domains"/>
    <property type="match status" value="1"/>
</dbReference>
<dbReference type="AlphaFoldDB" id="A0A840I7K8"/>
<dbReference type="Proteomes" id="UP000563524">
    <property type="component" value="Unassembled WGS sequence"/>
</dbReference>